<proteinExistence type="predicted"/>
<evidence type="ECO:0000313" key="1">
    <source>
        <dbReference type="Proteomes" id="UP000887569"/>
    </source>
</evidence>
<dbReference type="InterPro" id="IPR012340">
    <property type="entry name" value="NA-bd_OB-fold"/>
</dbReference>
<evidence type="ECO:0000313" key="2">
    <source>
        <dbReference type="WBParaSite" id="PgR145_g008_t01"/>
    </source>
</evidence>
<dbReference type="AlphaFoldDB" id="A0A915CFG8"/>
<sequence length="366" mass="40856">LKMNEWTMSGMGRALNEDDWVDAYYIAGENSPSTNVQVPWSTDNLVFPVTINDLASLPSEQEDIVVGKAHFTTVRVMGLVKELEETDHGQTVKYVIVDLRHRNAFFNVIHYKGIVNGREYRSPPYVMGTCLSINGKIRMFDGLHCVVAFDVRPVDNVSEVDAFHLQAKLARLYYTKNVLELATSVDAAVLENTMLRFDWNSEPVFSPHKAQHGGREGGRAEGSAKWPRTLLHQNSGRAIATQSSHIAVNWETDGAPSVGIIAKNKMRNLTRSLGTGRGTTMRTRANILMPAQDKVSTTGLTGQKAEIFKYLCRSANSTVGEFIEVIRENIPSYLYNELTFNSDINELAADGLIMQTDDDEHFIANR</sequence>
<name>A0A915CFG8_PARUN</name>
<dbReference type="Gene3D" id="2.40.50.140">
    <property type="entry name" value="Nucleic acid-binding proteins"/>
    <property type="match status" value="1"/>
</dbReference>
<keyword evidence="1" id="KW-1185">Reference proteome</keyword>
<protein>
    <submittedName>
        <fullName evidence="2">Replication protein A C-terminal domain-containing protein</fullName>
    </submittedName>
</protein>
<dbReference type="SUPFAM" id="SSF50249">
    <property type="entry name" value="Nucleic acid-binding proteins"/>
    <property type="match status" value="1"/>
</dbReference>
<reference evidence="2" key="1">
    <citation type="submission" date="2022-11" db="UniProtKB">
        <authorList>
            <consortium name="WormBaseParasite"/>
        </authorList>
    </citation>
    <scope>IDENTIFICATION</scope>
</reference>
<organism evidence="1 2">
    <name type="scientific">Parascaris univalens</name>
    <name type="common">Nematode worm</name>
    <dbReference type="NCBI Taxonomy" id="6257"/>
    <lineage>
        <taxon>Eukaryota</taxon>
        <taxon>Metazoa</taxon>
        <taxon>Ecdysozoa</taxon>
        <taxon>Nematoda</taxon>
        <taxon>Chromadorea</taxon>
        <taxon>Rhabditida</taxon>
        <taxon>Spirurina</taxon>
        <taxon>Ascaridomorpha</taxon>
        <taxon>Ascaridoidea</taxon>
        <taxon>Ascarididae</taxon>
        <taxon>Parascaris</taxon>
    </lineage>
</organism>
<dbReference type="InterPro" id="IPR036388">
    <property type="entry name" value="WH-like_DNA-bd_sf"/>
</dbReference>
<accession>A0A915CFG8</accession>
<dbReference type="WBParaSite" id="PgR145_g008_t01">
    <property type="protein sequence ID" value="PgR145_g008_t01"/>
    <property type="gene ID" value="PgR145_g008"/>
</dbReference>
<dbReference type="Gene3D" id="1.10.10.10">
    <property type="entry name" value="Winged helix-like DNA-binding domain superfamily/Winged helix DNA-binding domain"/>
    <property type="match status" value="1"/>
</dbReference>
<dbReference type="Proteomes" id="UP000887569">
    <property type="component" value="Unplaced"/>
</dbReference>